<accession>A0A9P0EYH2</accession>
<dbReference type="GO" id="GO:0004674">
    <property type="term" value="F:protein serine/threonine kinase activity"/>
    <property type="evidence" value="ECO:0007669"/>
    <property type="project" value="TreeGrafter"/>
</dbReference>
<reference evidence="7" key="1">
    <citation type="submission" date="2021-12" db="EMBL/GenBank/DDBJ databases">
        <authorList>
            <person name="King R."/>
        </authorList>
    </citation>
    <scope>NUCLEOTIDE SEQUENCE</scope>
</reference>
<dbReference type="Pfam" id="PF06702">
    <property type="entry name" value="Fam20C"/>
    <property type="match status" value="1"/>
</dbReference>
<dbReference type="InterPro" id="IPR024869">
    <property type="entry name" value="FAM20"/>
</dbReference>
<evidence type="ECO:0000313" key="7">
    <source>
        <dbReference type="EMBL" id="CAH0384329.1"/>
    </source>
</evidence>
<gene>
    <name evidence="7" type="ORF">BEMITA_LOCUS3661</name>
</gene>
<evidence type="ECO:0000256" key="2">
    <source>
        <dbReference type="ARBA" id="ARBA00006557"/>
    </source>
</evidence>
<name>A0A9P0EYH2_BEMTA</name>
<evidence type="ECO:0000313" key="8">
    <source>
        <dbReference type="Proteomes" id="UP001152759"/>
    </source>
</evidence>
<sequence length="127" mass="14714">MKRNFNESRLLKEPQHTDFLRPNLIENREKEEEEVRHCPWPLCRPTPGDAPRPLLRTLFHNGEKKLSDLMRDSMSRDPVTPVLWEAHLAALDRRVEIILNAVRTCINKADETGNAPNSNHVDSKQIS</sequence>
<evidence type="ECO:0000256" key="3">
    <source>
        <dbReference type="ARBA" id="ARBA00023034"/>
    </source>
</evidence>
<keyword evidence="5" id="KW-0325">Glycoprotein</keyword>
<feature type="domain" description="FAM20 C-terminal" evidence="6">
    <location>
        <begin position="58"/>
        <end position="111"/>
    </location>
</feature>
<dbReference type="Proteomes" id="UP001152759">
    <property type="component" value="Chromosome 2"/>
</dbReference>
<dbReference type="PANTHER" id="PTHR12450:SF22">
    <property type="entry name" value="EXTRACELLULAR SERINE_THREONINE PROTEIN CG31145"/>
    <property type="match status" value="1"/>
</dbReference>
<keyword evidence="4" id="KW-1015">Disulfide bond</keyword>
<dbReference type="AlphaFoldDB" id="A0A9P0EYH2"/>
<protein>
    <recommendedName>
        <fullName evidence="6">FAM20 C-terminal domain-containing protein</fullName>
    </recommendedName>
</protein>
<evidence type="ECO:0000256" key="1">
    <source>
        <dbReference type="ARBA" id="ARBA00004555"/>
    </source>
</evidence>
<dbReference type="EMBL" id="OU963863">
    <property type="protein sequence ID" value="CAH0384329.1"/>
    <property type="molecule type" value="Genomic_DNA"/>
</dbReference>
<comment type="similarity">
    <text evidence="2">Belongs to the FAM20 family.</text>
</comment>
<dbReference type="InterPro" id="IPR009581">
    <property type="entry name" value="FAM20_C"/>
</dbReference>
<organism evidence="7 8">
    <name type="scientific">Bemisia tabaci</name>
    <name type="common">Sweetpotato whitefly</name>
    <name type="synonym">Aleurodes tabaci</name>
    <dbReference type="NCBI Taxonomy" id="7038"/>
    <lineage>
        <taxon>Eukaryota</taxon>
        <taxon>Metazoa</taxon>
        <taxon>Ecdysozoa</taxon>
        <taxon>Arthropoda</taxon>
        <taxon>Hexapoda</taxon>
        <taxon>Insecta</taxon>
        <taxon>Pterygota</taxon>
        <taxon>Neoptera</taxon>
        <taxon>Paraneoptera</taxon>
        <taxon>Hemiptera</taxon>
        <taxon>Sternorrhyncha</taxon>
        <taxon>Aleyrodoidea</taxon>
        <taxon>Aleyrodidae</taxon>
        <taxon>Aleyrodinae</taxon>
        <taxon>Bemisia</taxon>
    </lineage>
</organism>
<comment type="subcellular location">
    <subcellularLocation>
        <location evidence="1">Golgi apparatus</location>
    </subcellularLocation>
</comment>
<proteinExistence type="inferred from homology"/>
<dbReference type="PANTHER" id="PTHR12450">
    <property type="entry name" value="DENTIN MATRIX PROTEIN 4 PROTEIN FAM20"/>
    <property type="match status" value="1"/>
</dbReference>
<evidence type="ECO:0000256" key="4">
    <source>
        <dbReference type="ARBA" id="ARBA00023157"/>
    </source>
</evidence>
<evidence type="ECO:0000259" key="6">
    <source>
        <dbReference type="Pfam" id="PF06702"/>
    </source>
</evidence>
<keyword evidence="3" id="KW-0333">Golgi apparatus</keyword>
<keyword evidence="8" id="KW-1185">Reference proteome</keyword>
<evidence type="ECO:0000256" key="5">
    <source>
        <dbReference type="ARBA" id="ARBA00023180"/>
    </source>
</evidence>
<dbReference type="GO" id="GO:0005794">
    <property type="term" value="C:Golgi apparatus"/>
    <property type="evidence" value="ECO:0007669"/>
    <property type="project" value="UniProtKB-SubCell"/>
</dbReference>